<keyword evidence="3" id="KW-1185">Reference proteome</keyword>
<organism evidence="2 3">
    <name type="scientific">Dysosmobacter welbionis</name>
    <dbReference type="NCBI Taxonomy" id="2093857"/>
    <lineage>
        <taxon>Bacteria</taxon>
        <taxon>Bacillati</taxon>
        <taxon>Bacillota</taxon>
        <taxon>Clostridia</taxon>
        <taxon>Eubacteriales</taxon>
        <taxon>Oscillospiraceae</taxon>
        <taxon>Dysosmobacter</taxon>
    </lineage>
</organism>
<proteinExistence type="predicted"/>
<keyword evidence="1" id="KW-0472">Membrane</keyword>
<feature type="transmembrane region" description="Helical" evidence="1">
    <location>
        <begin position="28"/>
        <end position="57"/>
    </location>
</feature>
<evidence type="ECO:0000256" key="1">
    <source>
        <dbReference type="SAM" id="Phobius"/>
    </source>
</evidence>
<reference evidence="3" key="1">
    <citation type="submission" date="2018-12" db="EMBL/GenBank/DDBJ databases">
        <title>Dusodibacter welbiota gen. nov., sp. nov., isolated from human faeces and emended description of the Oscillibacter genus.</title>
        <authorList>
            <person name="Le Roy T."/>
            <person name="Van der Smissen P."/>
            <person name="Delzenne N."/>
            <person name="Muccioli G."/>
            <person name="Collet J.F."/>
            <person name="Cani P.D."/>
        </authorList>
    </citation>
    <scope>NUCLEOTIDE SEQUENCE [LARGE SCALE GENOMIC DNA]</scope>
    <source>
        <strain evidence="3">J115</strain>
    </source>
</reference>
<sequence>MQCPKCGSENVSVQMVTETQLVDKHHGIIWWICIGWWWIFIKWLVFTLPALIVKIFAPKKQKLKQKQKSVCVCQNCGYHWEA</sequence>
<dbReference type="KEGG" id="obj:EIO64_07770"/>
<name>A0A4D7AZ94_9FIRM</name>
<accession>A0A4D7AZ94</accession>
<keyword evidence="1" id="KW-1133">Transmembrane helix</keyword>
<dbReference type="AlphaFoldDB" id="A0A4D7AZ94"/>
<evidence type="ECO:0000313" key="2">
    <source>
        <dbReference type="EMBL" id="QCI59132.1"/>
    </source>
</evidence>
<dbReference type="Proteomes" id="UP000298642">
    <property type="component" value="Chromosome"/>
</dbReference>
<evidence type="ECO:0000313" key="3">
    <source>
        <dbReference type="Proteomes" id="UP000298642"/>
    </source>
</evidence>
<gene>
    <name evidence="2" type="ORF">EIO64_07770</name>
</gene>
<protein>
    <submittedName>
        <fullName evidence="2">Uncharacterized protein</fullName>
    </submittedName>
</protein>
<keyword evidence="1" id="KW-0812">Transmembrane</keyword>
<dbReference type="EMBL" id="CP034413">
    <property type="protein sequence ID" value="QCI59132.1"/>
    <property type="molecule type" value="Genomic_DNA"/>
</dbReference>